<keyword evidence="2" id="KW-1185">Reference proteome</keyword>
<accession>A0A7X5UUQ8</accession>
<dbReference type="Pfam" id="PF06224">
    <property type="entry name" value="AlkZ-like"/>
    <property type="match status" value="1"/>
</dbReference>
<evidence type="ECO:0000313" key="2">
    <source>
        <dbReference type="Proteomes" id="UP000545493"/>
    </source>
</evidence>
<dbReference type="AlphaFoldDB" id="A0A7X5UUQ8"/>
<dbReference type="PANTHER" id="PTHR38479">
    <property type="entry name" value="LMO0824 PROTEIN"/>
    <property type="match status" value="1"/>
</dbReference>
<dbReference type="EMBL" id="JAAOYM010000002">
    <property type="protein sequence ID" value="NIJ14614.1"/>
    <property type="molecule type" value="Genomic_DNA"/>
</dbReference>
<proteinExistence type="predicted"/>
<dbReference type="Proteomes" id="UP000545493">
    <property type="component" value="Unassembled WGS sequence"/>
</dbReference>
<comment type="caution">
    <text evidence="1">The sequence shown here is derived from an EMBL/GenBank/DDBJ whole genome shotgun (WGS) entry which is preliminary data.</text>
</comment>
<dbReference type="InterPro" id="IPR009351">
    <property type="entry name" value="AlkZ-like"/>
</dbReference>
<evidence type="ECO:0000313" key="1">
    <source>
        <dbReference type="EMBL" id="NIJ14614.1"/>
    </source>
</evidence>
<sequence length="363" mass="40770">MTTLGTRELNRALLARQSLLRRQEGSALQLIEHLVGMQAQAPLPPYYGLWTRLRNFRADELSRLLLDRQVTRIVVMRGTVHLVAAADALPLRALTQPIMETELRGNTTFTPKLAGVDIDELADTTRELLLTAPLNTAALGEALARRWPDHDPKALVYAARNRLALVQVPPRGIWGRSGRPTYATAESWLHQAPRRDLDLAGVVLRYLAAFGPATVRDVQTWCGLTRLGEVVERLRPRLRTFRTEDGRELFDLPEAPRPDADTPAPPRFVPEFDNLLFSHADRTRVLSDENRERIKTKNAVAPGVFLVDGFVSGRWKLKQSVLEVEPFRRLSKRNAAAVEAEGRRLLRFAGKPEGEVRLGSATR</sequence>
<dbReference type="PANTHER" id="PTHR38479:SF2">
    <property type="entry name" value="WINGED HELIX DNA-BINDING DOMAIN-CONTAINING PROTEIN"/>
    <property type="match status" value="1"/>
</dbReference>
<gene>
    <name evidence="1" type="ORF">FHU38_005015</name>
</gene>
<protein>
    <recommendedName>
        <fullName evidence="3">Winged helix DNA-binding domain-containing protein</fullName>
    </recommendedName>
</protein>
<evidence type="ECO:0008006" key="3">
    <source>
        <dbReference type="Google" id="ProtNLM"/>
    </source>
</evidence>
<dbReference type="RefSeq" id="WP_167176890.1">
    <property type="nucleotide sequence ID" value="NZ_JAAOYM010000002.1"/>
</dbReference>
<name>A0A7X5UUQ8_9PSEU</name>
<reference evidence="1 2" key="1">
    <citation type="submission" date="2020-03" db="EMBL/GenBank/DDBJ databases">
        <title>Sequencing the genomes of 1000 actinobacteria strains.</title>
        <authorList>
            <person name="Klenk H.-P."/>
        </authorList>
    </citation>
    <scope>NUCLEOTIDE SEQUENCE [LARGE SCALE GENOMIC DNA]</scope>
    <source>
        <strain evidence="1 2">DSM 45685</strain>
    </source>
</reference>
<organism evidence="1 2">
    <name type="scientific">Saccharomonospora amisosensis</name>
    <dbReference type="NCBI Taxonomy" id="1128677"/>
    <lineage>
        <taxon>Bacteria</taxon>
        <taxon>Bacillati</taxon>
        <taxon>Actinomycetota</taxon>
        <taxon>Actinomycetes</taxon>
        <taxon>Pseudonocardiales</taxon>
        <taxon>Pseudonocardiaceae</taxon>
        <taxon>Saccharomonospora</taxon>
    </lineage>
</organism>